<evidence type="ECO:0000313" key="2">
    <source>
        <dbReference type="Proteomes" id="UP000325827"/>
    </source>
</evidence>
<dbReference type="AlphaFoldDB" id="A0A5J5IW79"/>
<accession>A0A5J5IW79</accession>
<evidence type="ECO:0000313" key="1">
    <source>
        <dbReference type="EMBL" id="KAA9105573.1"/>
    </source>
</evidence>
<keyword evidence="2" id="KW-1185">Reference proteome</keyword>
<dbReference type="Proteomes" id="UP000325827">
    <property type="component" value="Unassembled WGS sequence"/>
</dbReference>
<protein>
    <recommendedName>
        <fullName evidence="3">DUF559 domain-containing protein</fullName>
    </recommendedName>
</protein>
<reference evidence="2" key="1">
    <citation type="submission" date="2019-09" db="EMBL/GenBank/DDBJ databases">
        <title>Mumia zhuanghuii sp. nov. isolated from the intestinal contents of plateau pika (Ochotona curzoniae) in the Qinghai-Tibet plateau of China.</title>
        <authorList>
            <person name="Tian Z."/>
        </authorList>
    </citation>
    <scope>NUCLEOTIDE SEQUENCE [LARGE SCALE GENOMIC DNA]</scope>
    <source>
        <strain evidence="2">JCM 30598</strain>
    </source>
</reference>
<dbReference type="RefSeq" id="WP_150450305.1">
    <property type="nucleotide sequence ID" value="NZ_VYSA01000005.1"/>
</dbReference>
<dbReference type="EMBL" id="VYSA01000005">
    <property type="protein sequence ID" value="KAA9105573.1"/>
    <property type="molecule type" value="Genomic_DNA"/>
</dbReference>
<dbReference type="OrthoDB" id="2594539at2"/>
<name>A0A5J5IW79_9MICO</name>
<comment type="caution">
    <text evidence="1">The sequence shown here is derived from an EMBL/GenBank/DDBJ whole genome shotgun (WGS) entry which is preliminary data.</text>
</comment>
<gene>
    <name evidence="1" type="ORF">F6B43_17520</name>
</gene>
<sequence length="171" mass="18294">MRAPHPRSLIVHPIDALAHAVECQSPRAAIASIDSALNMGLLREDELDELFAAVAAPKRVLRAHIDGRAEAGTETFVRLIARSLGGRVHLQVVVPGVGRVDAVVDGWLVVECDSKAHHSGWDAQLADRRRDLALAALGMACIRPAAEDILFRPEVVVAAISGMLRGLGPRT</sequence>
<organism evidence="1 2">
    <name type="scientific">Microbacterium rhizomatis</name>
    <dbReference type="NCBI Taxonomy" id="1631477"/>
    <lineage>
        <taxon>Bacteria</taxon>
        <taxon>Bacillati</taxon>
        <taxon>Actinomycetota</taxon>
        <taxon>Actinomycetes</taxon>
        <taxon>Micrococcales</taxon>
        <taxon>Microbacteriaceae</taxon>
        <taxon>Microbacterium</taxon>
    </lineage>
</organism>
<evidence type="ECO:0008006" key="3">
    <source>
        <dbReference type="Google" id="ProtNLM"/>
    </source>
</evidence>
<dbReference type="Gene3D" id="3.40.960.10">
    <property type="entry name" value="VSR Endonuclease"/>
    <property type="match status" value="1"/>
</dbReference>
<proteinExistence type="predicted"/>